<organism evidence="1 2">
    <name type="scientific">Nocardioides conyzicola</name>
    <dbReference type="NCBI Taxonomy" id="1651781"/>
    <lineage>
        <taxon>Bacteria</taxon>
        <taxon>Bacillati</taxon>
        <taxon>Actinomycetota</taxon>
        <taxon>Actinomycetes</taxon>
        <taxon>Propionibacteriales</taxon>
        <taxon>Nocardioidaceae</taxon>
        <taxon>Nocardioides</taxon>
    </lineage>
</organism>
<dbReference type="EMBL" id="BAABKM010000002">
    <property type="protein sequence ID" value="GAA4700912.1"/>
    <property type="molecule type" value="Genomic_DNA"/>
</dbReference>
<evidence type="ECO:0000313" key="2">
    <source>
        <dbReference type="Proteomes" id="UP001499974"/>
    </source>
</evidence>
<protein>
    <submittedName>
        <fullName evidence="1">Uncharacterized protein</fullName>
    </submittedName>
</protein>
<comment type="caution">
    <text evidence="1">The sequence shown here is derived from an EMBL/GenBank/DDBJ whole genome shotgun (WGS) entry which is preliminary data.</text>
</comment>
<dbReference type="RefSeq" id="WP_345520844.1">
    <property type="nucleotide sequence ID" value="NZ_BAABKM010000002.1"/>
</dbReference>
<sequence>MFWLIVLIVVVAAVLAYRFRVSLLARLLGQDRSRIDRQLNRRKD</sequence>
<keyword evidence="2" id="KW-1185">Reference proteome</keyword>
<proteinExistence type="predicted"/>
<dbReference type="Proteomes" id="UP001499974">
    <property type="component" value="Unassembled WGS sequence"/>
</dbReference>
<reference evidence="2" key="1">
    <citation type="journal article" date="2019" name="Int. J. Syst. Evol. Microbiol.">
        <title>The Global Catalogue of Microorganisms (GCM) 10K type strain sequencing project: providing services to taxonomists for standard genome sequencing and annotation.</title>
        <authorList>
            <consortium name="The Broad Institute Genomics Platform"/>
            <consortium name="The Broad Institute Genome Sequencing Center for Infectious Disease"/>
            <person name="Wu L."/>
            <person name="Ma J."/>
        </authorList>
    </citation>
    <scope>NUCLEOTIDE SEQUENCE [LARGE SCALE GENOMIC DNA]</scope>
    <source>
        <strain evidence="2">JCM 18531</strain>
    </source>
</reference>
<name>A0ABP8X6W9_9ACTN</name>
<evidence type="ECO:0000313" key="1">
    <source>
        <dbReference type="EMBL" id="GAA4700912.1"/>
    </source>
</evidence>
<accession>A0ABP8X6W9</accession>
<gene>
    <name evidence="1" type="ORF">GCM10023349_17320</name>
</gene>